<name>A0A1V6Q136_9EURO</name>
<comment type="caution">
    <text evidence="2">The sequence shown here is derived from an EMBL/GenBank/DDBJ whole genome shotgun (WGS) entry which is preliminary data.</text>
</comment>
<feature type="compositionally biased region" description="Basic residues" evidence="1">
    <location>
        <begin position="40"/>
        <end position="55"/>
    </location>
</feature>
<evidence type="ECO:0000313" key="2">
    <source>
        <dbReference type="EMBL" id="OQD82767.1"/>
    </source>
</evidence>
<feature type="compositionally biased region" description="Basic residues" evidence="1">
    <location>
        <begin position="1"/>
        <end position="10"/>
    </location>
</feature>
<gene>
    <name evidence="2" type="ORF">PENANT_c020G03369</name>
</gene>
<sequence>MPPKRARRAPAPKTTAGPVTRAASKVTKPTAERAAPSKAAPKKSPKKATKTAGSKKGKEPAGSRSLTPEDPMEVDSARNPRWPAGKKDYDKFVDYSVMAAYANGANIERPPRGKKNPRWRHEGNEPLTTPELLPEGWNPNELDLYEDEIEAQITRCEERISDNIFVEMFKRRLEIYLTKRQEREDMIASEPEGLDWETVQRLNSLRIIEEHLTEQRDGDGQLPNVKAIQKAYRNREMLFIHGMISYWRKGEQIGAPGEQDKSPANI</sequence>
<proteinExistence type="predicted"/>
<feature type="region of interest" description="Disordered" evidence="1">
    <location>
        <begin position="1"/>
        <end position="86"/>
    </location>
</feature>
<protein>
    <submittedName>
        <fullName evidence="2">Uncharacterized protein</fullName>
    </submittedName>
</protein>
<evidence type="ECO:0000313" key="3">
    <source>
        <dbReference type="Proteomes" id="UP000191672"/>
    </source>
</evidence>
<evidence type="ECO:0000256" key="1">
    <source>
        <dbReference type="SAM" id="MobiDB-lite"/>
    </source>
</evidence>
<organism evidence="2 3">
    <name type="scientific">Penicillium antarcticum</name>
    <dbReference type="NCBI Taxonomy" id="416450"/>
    <lineage>
        <taxon>Eukaryota</taxon>
        <taxon>Fungi</taxon>
        <taxon>Dikarya</taxon>
        <taxon>Ascomycota</taxon>
        <taxon>Pezizomycotina</taxon>
        <taxon>Eurotiomycetes</taxon>
        <taxon>Eurotiomycetidae</taxon>
        <taxon>Eurotiales</taxon>
        <taxon>Aspergillaceae</taxon>
        <taxon>Penicillium</taxon>
    </lineage>
</organism>
<reference evidence="3" key="1">
    <citation type="journal article" date="2017" name="Nat. Microbiol.">
        <title>Global analysis of biosynthetic gene clusters reveals vast potential of secondary metabolite production in Penicillium species.</title>
        <authorList>
            <person name="Nielsen J.C."/>
            <person name="Grijseels S."/>
            <person name="Prigent S."/>
            <person name="Ji B."/>
            <person name="Dainat J."/>
            <person name="Nielsen K.F."/>
            <person name="Frisvad J.C."/>
            <person name="Workman M."/>
            <person name="Nielsen J."/>
        </authorList>
    </citation>
    <scope>NUCLEOTIDE SEQUENCE [LARGE SCALE GENOMIC DNA]</scope>
    <source>
        <strain evidence="3">IBT 31811</strain>
    </source>
</reference>
<accession>A0A1V6Q136</accession>
<dbReference type="AlphaFoldDB" id="A0A1V6Q136"/>
<dbReference type="EMBL" id="MDYN01000020">
    <property type="protein sequence ID" value="OQD82767.1"/>
    <property type="molecule type" value="Genomic_DNA"/>
</dbReference>
<keyword evidence="3" id="KW-1185">Reference proteome</keyword>
<dbReference type="STRING" id="416450.A0A1V6Q136"/>
<dbReference type="Proteomes" id="UP000191672">
    <property type="component" value="Unassembled WGS sequence"/>
</dbReference>
<feature type="region of interest" description="Disordered" evidence="1">
    <location>
        <begin position="106"/>
        <end position="139"/>
    </location>
</feature>